<name>L7E554_MICAE</name>
<gene>
    <name evidence="2" type="ORF">O53_2247</name>
</gene>
<reference evidence="2 3" key="1">
    <citation type="journal article" date="2013" name="Genome Announc.">
        <title>Whole-Genome Sequence of Microcystis aeruginosa TAIHU98, a Nontoxic Bloom-Forming Strain Isolated from Taihu Lake, China.</title>
        <authorList>
            <person name="Yang C."/>
            <person name="Zhang W."/>
            <person name="Ren M."/>
            <person name="Song L."/>
            <person name="Li T."/>
            <person name="Zhao J."/>
        </authorList>
    </citation>
    <scope>NUCLEOTIDE SEQUENCE [LARGE SCALE GENOMIC DNA]</scope>
    <source>
        <strain evidence="2 3">TAIHU98</strain>
    </source>
</reference>
<accession>L7E554</accession>
<feature type="region of interest" description="Disordered" evidence="1">
    <location>
        <begin position="16"/>
        <end position="39"/>
    </location>
</feature>
<dbReference type="Proteomes" id="UP000010932">
    <property type="component" value="Unassembled WGS sequence"/>
</dbReference>
<dbReference type="EMBL" id="ANKQ01000002">
    <property type="protein sequence ID" value="ELP53442.1"/>
    <property type="molecule type" value="Genomic_DNA"/>
</dbReference>
<dbReference type="AlphaFoldDB" id="L7E554"/>
<feature type="compositionally biased region" description="Pro residues" evidence="1">
    <location>
        <begin position="18"/>
        <end position="29"/>
    </location>
</feature>
<dbReference type="PATRIC" id="fig|1134457.3.peg.2601"/>
<evidence type="ECO:0000256" key="1">
    <source>
        <dbReference type="SAM" id="MobiDB-lite"/>
    </source>
</evidence>
<evidence type="ECO:0000313" key="3">
    <source>
        <dbReference type="Proteomes" id="UP000010932"/>
    </source>
</evidence>
<protein>
    <submittedName>
        <fullName evidence="2">Uncharacterized protein</fullName>
    </submittedName>
</protein>
<organism evidence="2 3">
    <name type="scientific">Microcystis aeruginosa TAIHU98</name>
    <dbReference type="NCBI Taxonomy" id="1134457"/>
    <lineage>
        <taxon>Bacteria</taxon>
        <taxon>Bacillati</taxon>
        <taxon>Cyanobacteriota</taxon>
        <taxon>Cyanophyceae</taxon>
        <taxon>Oscillatoriophycideae</taxon>
        <taxon>Chroococcales</taxon>
        <taxon>Microcystaceae</taxon>
        <taxon>Microcystis</taxon>
    </lineage>
</organism>
<sequence>MVITVILAVSRRFFAPHTPHPTPHTPHPTPHNFALATDN</sequence>
<evidence type="ECO:0000313" key="2">
    <source>
        <dbReference type="EMBL" id="ELP53442.1"/>
    </source>
</evidence>
<comment type="caution">
    <text evidence="2">The sequence shown here is derived from an EMBL/GenBank/DDBJ whole genome shotgun (WGS) entry which is preliminary data.</text>
</comment>
<proteinExistence type="predicted"/>